<dbReference type="PANTHER" id="PTHR12170">
    <property type="entry name" value="MACROPHAGE ERYTHROBLAST ATTACHER-RELATED"/>
    <property type="match status" value="1"/>
</dbReference>
<dbReference type="GO" id="GO:0008270">
    <property type="term" value="F:zinc ion binding"/>
    <property type="evidence" value="ECO:0007669"/>
    <property type="project" value="UniProtKB-KW"/>
</dbReference>
<evidence type="ECO:0000256" key="4">
    <source>
        <dbReference type="ARBA" id="ARBA00022771"/>
    </source>
</evidence>
<dbReference type="GO" id="GO:0061630">
    <property type="term" value="F:ubiquitin protein ligase activity"/>
    <property type="evidence" value="ECO:0007669"/>
    <property type="project" value="InterPro"/>
</dbReference>
<feature type="domain" description="RING-Gid-type" evidence="7">
    <location>
        <begin position="317"/>
        <end position="373"/>
    </location>
</feature>
<dbReference type="GO" id="GO:0034657">
    <property type="term" value="C:GID complex"/>
    <property type="evidence" value="ECO:0007669"/>
    <property type="project" value="TreeGrafter"/>
</dbReference>
<dbReference type="InterPro" id="IPR006594">
    <property type="entry name" value="LisH"/>
</dbReference>
<dbReference type="SUPFAM" id="SSF57850">
    <property type="entry name" value="RING/U-box"/>
    <property type="match status" value="1"/>
</dbReference>
<evidence type="ECO:0000313" key="8">
    <source>
        <dbReference type="Proteomes" id="UP000046393"/>
    </source>
</evidence>
<evidence type="ECO:0000256" key="2">
    <source>
        <dbReference type="ARBA" id="ARBA00022490"/>
    </source>
</evidence>
<dbReference type="PROSITE" id="PS51867">
    <property type="entry name" value="ZF_RING_GID"/>
    <property type="match status" value="1"/>
</dbReference>
<dbReference type="Proteomes" id="UP000046393">
    <property type="component" value="Unplaced"/>
</dbReference>
<feature type="zinc finger region" description="RING-Gid-type" evidence="6">
    <location>
        <begin position="317"/>
        <end position="373"/>
    </location>
</feature>
<evidence type="ECO:0000256" key="1">
    <source>
        <dbReference type="ARBA" id="ARBA00004496"/>
    </source>
</evidence>
<dbReference type="AlphaFoldDB" id="A0A0N5AV19"/>
<evidence type="ECO:0000256" key="3">
    <source>
        <dbReference type="ARBA" id="ARBA00022723"/>
    </source>
</evidence>
<keyword evidence="3" id="KW-0479">Metal-binding</keyword>
<dbReference type="InterPro" id="IPR044063">
    <property type="entry name" value="ZF_RING_GID"/>
</dbReference>
<keyword evidence="8" id="KW-1185">Reference proteome</keyword>
<dbReference type="Pfam" id="PF10607">
    <property type="entry name" value="CTLH"/>
    <property type="match status" value="1"/>
</dbReference>
<keyword evidence="2" id="KW-0963">Cytoplasm</keyword>
<dbReference type="WBParaSite" id="SMUV_0000872301-mRNA-1">
    <property type="protein sequence ID" value="SMUV_0000872301-mRNA-1"/>
    <property type="gene ID" value="SMUV_0000872301"/>
</dbReference>
<dbReference type="STRING" id="451379.A0A0N5AV19"/>
<sequence length="387" mass="44056">MVDVVNAHLQRVLDYVQEFKGQWDPVVSRCVEQFRRLYVELIETADEDAELSVTAQVLLEEAISRINALLTEMALKHRTGHTLISKTGKEIERNFVSDLTCLTKNEKNFDSDPKLHKRVNALITEHLTSTGKFEVAETLLKEAPLPTGSRFPSLDNVQARQLIDAFSRKDVAPALEWLTANAPQEEGLIFDLQKQQFIKYLQEGEKIKALEYTRQLANRADEVGSLMWAMVVKDPEKRYPQLFNQSVWHQLELRLARVLSQSDNYLNQILETGIKAVPSLITLRAMMANRRPESLFHGDELPIEVEVPCHIHSVFSCPILKAQCTEANPPMRLNCGHVISRDALQKLVQNGRFANPAHISASYNHSRLKCPYCPIESNVADAKRVYF</sequence>
<dbReference type="PANTHER" id="PTHR12170:SF3">
    <property type="entry name" value="GH10162P"/>
    <property type="match status" value="1"/>
</dbReference>
<protein>
    <submittedName>
        <fullName evidence="9">LisH domain-containing protein</fullName>
    </submittedName>
</protein>
<evidence type="ECO:0000256" key="6">
    <source>
        <dbReference type="PROSITE-ProRule" id="PRU01215"/>
    </source>
</evidence>
<proteinExistence type="predicted"/>
<dbReference type="PROSITE" id="PS50896">
    <property type="entry name" value="LISH"/>
    <property type="match status" value="1"/>
</dbReference>
<dbReference type="GO" id="GO:0005634">
    <property type="term" value="C:nucleus"/>
    <property type="evidence" value="ECO:0007669"/>
    <property type="project" value="TreeGrafter"/>
</dbReference>
<dbReference type="InterPro" id="IPR024964">
    <property type="entry name" value="CTLH/CRA"/>
</dbReference>
<evidence type="ECO:0000259" key="7">
    <source>
        <dbReference type="PROSITE" id="PS51867"/>
    </source>
</evidence>
<organism evidence="8 9">
    <name type="scientific">Syphacia muris</name>
    <dbReference type="NCBI Taxonomy" id="451379"/>
    <lineage>
        <taxon>Eukaryota</taxon>
        <taxon>Metazoa</taxon>
        <taxon>Ecdysozoa</taxon>
        <taxon>Nematoda</taxon>
        <taxon>Chromadorea</taxon>
        <taxon>Rhabditida</taxon>
        <taxon>Spirurina</taxon>
        <taxon>Oxyuridomorpha</taxon>
        <taxon>Oxyuroidea</taxon>
        <taxon>Oxyuridae</taxon>
        <taxon>Syphacia</taxon>
    </lineage>
</organism>
<comment type="subcellular location">
    <subcellularLocation>
        <location evidence="1">Cytoplasm</location>
    </subcellularLocation>
</comment>
<evidence type="ECO:0000313" key="9">
    <source>
        <dbReference type="WBParaSite" id="SMUV_0000872301-mRNA-1"/>
    </source>
</evidence>
<keyword evidence="4 6" id="KW-0863">Zinc-finger</keyword>
<evidence type="ECO:0000256" key="5">
    <source>
        <dbReference type="ARBA" id="ARBA00022833"/>
    </source>
</evidence>
<dbReference type="GO" id="GO:0043161">
    <property type="term" value="P:proteasome-mediated ubiquitin-dependent protein catabolic process"/>
    <property type="evidence" value="ECO:0007669"/>
    <property type="project" value="InterPro"/>
</dbReference>
<dbReference type="InterPro" id="IPR045098">
    <property type="entry name" value="Fyv10_fam"/>
</dbReference>
<dbReference type="GO" id="GO:0005737">
    <property type="term" value="C:cytoplasm"/>
    <property type="evidence" value="ECO:0007669"/>
    <property type="project" value="UniProtKB-SubCell"/>
</dbReference>
<keyword evidence="5" id="KW-0862">Zinc</keyword>
<reference evidence="9" key="1">
    <citation type="submission" date="2017-02" db="UniProtKB">
        <authorList>
            <consortium name="WormBaseParasite"/>
        </authorList>
    </citation>
    <scope>IDENTIFICATION</scope>
</reference>
<accession>A0A0N5AV19</accession>
<name>A0A0N5AV19_9BILA</name>